<evidence type="ECO:0000256" key="2">
    <source>
        <dbReference type="ARBA" id="ARBA00022980"/>
    </source>
</evidence>
<dbReference type="Gene3D" id="3.30.160.20">
    <property type="match status" value="1"/>
</dbReference>
<keyword evidence="2 4" id="KW-0689">Ribosomal protein</keyword>
<name>A0ABR1F3N3_9ASCO</name>
<dbReference type="RefSeq" id="XP_064767482.1">
    <property type="nucleotide sequence ID" value="XM_064914521.1"/>
</dbReference>
<keyword evidence="3 4" id="KW-0687">Ribonucleoprotein</keyword>
<dbReference type="InterPro" id="IPR013810">
    <property type="entry name" value="Ribosomal_uS5_N"/>
</dbReference>
<dbReference type="GO" id="GO:0005840">
    <property type="term" value="C:ribosome"/>
    <property type="evidence" value="ECO:0007669"/>
    <property type="project" value="UniProtKB-KW"/>
</dbReference>
<dbReference type="PROSITE" id="PS50881">
    <property type="entry name" value="S5_DSRBD"/>
    <property type="match status" value="1"/>
</dbReference>
<dbReference type="GeneID" id="90040033"/>
<dbReference type="InterPro" id="IPR020568">
    <property type="entry name" value="Ribosomal_Su5_D2-typ_SF"/>
</dbReference>
<dbReference type="SUPFAM" id="SSF54768">
    <property type="entry name" value="dsRNA-binding domain-like"/>
    <property type="match status" value="1"/>
</dbReference>
<dbReference type="PANTHER" id="PTHR48277">
    <property type="entry name" value="MITOCHONDRIAL RIBOSOMAL PROTEIN S5"/>
    <property type="match status" value="1"/>
</dbReference>
<organism evidence="7 8">
    <name type="scientific">Myxozyma melibiosi</name>
    <dbReference type="NCBI Taxonomy" id="54550"/>
    <lineage>
        <taxon>Eukaryota</taxon>
        <taxon>Fungi</taxon>
        <taxon>Dikarya</taxon>
        <taxon>Ascomycota</taxon>
        <taxon>Saccharomycotina</taxon>
        <taxon>Lipomycetes</taxon>
        <taxon>Lipomycetales</taxon>
        <taxon>Lipomycetaceae</taxon>
        <taxon>Myxozyma</taxon>
    </lineage>
</organism>
<feature type="domain" description="S5 DRBM" evidence="6">
    <location>
        <begin position="236"/>
        <end position="300"/>
    </location>
</feature>
<evidence type="ECO:0000256" key="5">
    <source>
        <dbReference type="RuleBase" id="RU003823"/>
    </source>
</evidence>
<dbReference type="Gene3D" id="3.30.230.10">
    <property type="match status" value="1"/>
</dbReference>
<evidence type="ECO:0000259" key="6">
    <source>
        <dbReference type="PROSITE" id="PS50881"/>
    </source>
</evidence>
<dbReference type="EMBL" id="JBBJBU010000008">
    <property type="protein sequence ID" value="KAK7204449.1"/>
    <property type="molecule type" value="Genomic_DNA"/>
</dbReference>
<gene>
    <name evidence="7" type="ORF">BZA70DRAFT_296221</name>
</gene>
<dbReference type="InterPro" id="IPR000851">
    <property type="entry name" value="Ribosomal_uS5"/>
</dbReference>
<dbReference type="Proteomes" id="UP001498771">
    <property type="component" value="Unassembled WGS sequence"/>
</dbReference>
<proteinExistence type="inferred from homology"/>
<reference evidence="7 8" key="1">
    <citation type="submission" date="2024-03" db="EMBL/GenBank/DDBJ databases">
        <title>Genome-scale model development and genomic sequencing of the oleaginous clade Lipomyces.</title>
        <authorList>
            <consortium name="Lawrence Berkeley National Laboratory"/>
            <person name="Czajka J.J."/>
            <person name="Han Y."/>
            <person name="Kim J."/>
            <person name="Mondo S.J."/>
            <person name="Hofstad B.A."/>
            <person name="Robles A."/>
            <person name="Haridas S."/>
            <person name="Riley R."/>
            <person name="LaButti K."/>
            <person name="Pangilinan J."/>
            <person name="Andreopoulos W."/>
            <person name="Lipzen A."/>
            <person name="Yan J."/>
            <person name="Wang M."/>
            <person name="Ng V."/>
            <person name="Grigoriev I.V."/>
            <person name="Spatafora J.W."/>
            <person name="Magnuson J.K."/>
            <person name="Baker S.E."/>
            <person name="Pomraning K.R."/>
        </authorList>
    </citation>
    <scope>NUCLEOTIDE SEQUENCE [LARGE SCALE GENOMIC DNA]</scope>
    <source>
        <strain evidence="7 8">Phaff 52-87</strain>
    </source>
</reference>
<accession>A0ABR1F3N3</accession>
<comment type="similarity">
    <text evidence="1 5">Belongs to the universal ribosomal protein uS5 family.</text>
</comment>
<evidence type="ECO:0000313" key="8">
    <source>
        <dbReference type="Proteomes" id="UP001498771"/>
    </source>
</evidence>
<protein>
    <submittedName>
        <fullName evidence="7">Mitochondrial 37S ribosomal protein MRPS5</fullName>
    </submittedName>
</protein>
<evidence type="ECO:0000256" key="3">
    <source>
        <dbReference type="ARBA" id="ARBA00023274"/>
    </source>
</evidence>
<dbReference type="SUPFAM" id="SSF54211">
    <property type="entry name" value="Ribosomal protein S5 domain 2-like"/>
    <property type="match status" value="1"/>
</dbReference>
<evidence type="ECO:0000256" key="1">
    <source>
        <dbReference type="ARBA" id="ARBA00008945"/>
    </source>
</evidence>
<evidence type="ECO:0000313" key="7">
    <source>
        <dbReference type="EMBL" id="KAK7204449.1"/>
    </source>
</evidence>
<evidence type="ECO:0000256" key="4">
    <source>
        <dbReference type="PROSITE-ProRule" id="PRU00268"/>
    </source>
</evidence>
<dbReference type="PANTHER" id="PTHR48277:SF1">
    <property type="entry name" value="MITOCHONDRIAL RIBOSOMAL PROTEIN S5"/>
    <property type="match status" value="1"/>
</dbReference>
<keyword evidence="8" id="KW-1185">Reference proteome</keyword>
<sequence length="404" mass="45659">MLLRTLRIPTLRATSSLRSLYAPRSARFYSSENEGGTKIQPELDEFIDAVERGDRETAKEMIKDAGIEYDHVYNPAESVSDTEVPKMTTRAQHIRKLAQFYSPKMIKSIIASEQSVTPDLWKSRREPISGFAISYVDDLAARDRFWDSARGEWHDPAVEPRQPVPLFGEGAEKAAEKKERQEQIEAQADQILEEHGPEAAEEFYNEEMQELDEEISDEPEVTIPGNTLSNEYLSSLTAKTLVRKVVSNVTRLGKIRSFYALVAVGDKNGMVGIGEGRHRENASVANTKARVQAMANMVYVPRYENRTIYGQLQHKYHGVEMDLFPRRRGFGVRTNHLVYEIANLAGIKDLAGKVRGSRNRMNTVKCTLEALTSQTLPEDIAVMRGKKVADIRKIYFEGATNDDE</sequence>
<dbReference type="InterPro" id="IPR005324">
    <property type="entry name" value="Ribosomal_uS5_C"/>
</dbReference>
<dbReference type="InterPro" id="IPR014721">
    <property type="entry name" value="Ribsml_uS5_D2-typ_fold_subgr"/>
</dbReference>
<comment type="caution">
    <text evidence="7">The sequence shown here is derived from an EMBL/GenBank/DDBJ whole genome shotgun (WGS) entry which is preliminary data.</text>
</comment>
<dbReference type="Pfam" id="PF03719">
    <property type="entry name" value="Ribosomal_S5_C"/>
    <property type="match status" value="1"/>
</dbReference>
<dbReference type="Pfam" id="PF00333">
    <property type="entry name" value="Ribosomal_S5"/>
    <property type="match status" value="1"/>
</dbReference>